<name>A0A7W3D9W3_CITFR</name>
<gene>
    <name evidence="1" type="ORF">HV077_25765</name>
</gene>
<evidence type="ECO:0000313" key="1">
    <source>
        <dbReference type="EMBL" id="MBA8065700.1"/>
    </source>
</evidence>
<protein>
    <submittedName>
        <fullName evidence="1">Uncharacterized protein</fullName>
    </submittedName>
</protein>
<proteinExistence type="predicted"/>
<organism evidence="1 2">
    <name type="scientific">Citrobacter freundii</name>
    <dbReference type="NCBI Taxonomy" id="546"/>
    <lineage>
        <taxon>Bacteria</taxon>
        <taxon>Pseudomonadati</taxon>
        <taxon>Pseudomonadota</taxon>
        <taxon>Gammaproteobacteria</taxon>
        <taxon>Enterobacterales</taxon>
        <taxon>Enterobacteriaceae</taxon>
        <taxon>Citrobacter</taxon>
        <taxon>Citrobacter freundii complex</taxon>
    </lineage>
</organism>
<dbReference type="EMBL" id="JABXRI010000003">
    <property type="protein sequence ID" value="MBA8065700.1"/>
    <property type="molecule type" value="Genomic_DNA"/>
</dbReference>
<dbReference type="Proteomes" id="UP000591803">
    <property type="component" value="Unassembled WGS sequence"/>
</dbReference>
<accession>A0A7W3D9W3</accession>
<dbReference type="AlphaFoldDB" id="A0A7W3D9W3"/>
<comment type="caution">
    <text evidence="1">The sequence shown here is derived from an EMBL/GenBank/DDBJ whole genome shotgun (WGS) entry which is preliminary data.</text>
</comment>
<sequence>MGIFKYHCKNNLEWDSSDFQCNDEIYKAGLFPSEHGWLWHNFFWVKSSYLRNKTLHPDGTRHYYEAFIGEKNDKKGHQHVVSTLPNVFFNTQDELKKYDFYEANDINKCGLLNREFRRLGNEKLPELL</sequence>
<reference evidence="1 2" key="1">
    <citation type="submission" date="2020-06" db="EMBL/GenBank/DDBJ databases">
        <title>REHAB project genomes.</title>
        <authorList>
            <person name="Shaw L.P."/>
        </authorList>
    </citation>
    <scope>NUCLEOTIDE SEQUENCE [LARGE SCALE GENOMIC DNA]</scope>
    <source>
        <strain evidence="1 2">RHBSTW-00116</strain>
    </source>
</reference>
<evidence type="ECO:0000313" key="2">
    <source>
        <dbReference type="Proteomes" id="UP000591803"/>
    </source>
</evidence>